<organism evidence="2 3">
    <name type="scientific">Burkholderia orbicola (strain MC0-3)</name>
    <dbReference type="NCBI Taxonomy" id="406425"/>
    <lineage>
        <taxon>Bacteria</taxon>
        <taxon>Pseudomonadati</taxon>
        <taxon>Pseudomonadota</taxon>
        <taxon>Betaproteobacteria</taxon>
        <taxon>Burkholderiales</taxon>
        <taxon>Burkholderiaceae</taxon>
        <taxon>Burkholderia</taxon>
        <taxon>Burkholderia cepacia complex</taxon>
        <taxon>Burkholderia orbicola</taxon>
    </lineage>
</organism>
<dbReference type="KEGG" id="bcm:Bcenmc03_4630"/>
<evidence type="ECO:0008006" key="4">
    <source>
        <dbReference type="Google" id="ProtNLM"/>
    </source>
</evidence>
<sequence length="678" mass="75144">MADEESAEHPLFSERIVRGRSIDVSQWATPDVGAMTDSRRALYFARQRAVEMYLSNASSESIKQATALSAKQAYRLISERCLETHEDGREFGWRGLIPYERMKPYRRIHRIRVDNYGGGAVGAMQTLLDAHPELRAAFDARILTIPRAGQLTEIKRARTRHQSWFLDQLRVLGYEVREEWPFNTVSRGYFSIRRYVEKVLLANPKVMAHEAGGPDLVKKLATGDGTNRPVSRFMQRVEMDAHKTDGRFCVLLPQIGGGFLEKIVHRLWVVVLLEVVSRAVIGYYVSLAREVSKEDVLRAIKCALTPWEPKPVTFCDEAYLPGAGLLSSLGPEYIGLCWDETSVDGALAGTCLQVRGALQDVVGAKLLEPTNSFSKRRSKDDRPFIETFFRNLGGKGFQRLSNTTGSKPEGRKGRDPEAVALTSRFQYEYAEELLDALIANYNVQPHSGIGNRTPLEYAKFLYRHTASALRHVDSTMVDSMFSVRKLCTVRGGASSGRRPYVAFFNATYSNETLGVRHDLVGSKIWVIAHHEDDARTAMGVTMGGAPLGVLRAAPPWNGLPHSVAVRTAICQANRIGKFQIPPGADPVEAPVHYSESQADKKLPVHPAYLAARRILTAAAAQSVGDAMLETALVHASEVVDPPGDSHQYKGRAAAKPNDTKPPRSSMPLPPRRIASTRS</sequence>
<dbReference type="AlphaFoldDB" id="B1K2V8"/>
<feature type="region of interest" description="Disordered" evidence="1">
    <location>
        <begin position="396"/>
        <end position="415"/>
    </location>
</feature>
<dbReference type="InterPro" id="IPR036397">
    <property type="entry name" value="RNaseH_sf"/>
</dbReference>
<dbReference type="Gene3D" id="3.30.420.10">
    <property type="entry name" value="Ribonuclease H-like superfamily/Ribonuclease H"/>
    <property type="match status" value="1"/>
</dbReference>
<gene>
    <name evidence="2" type="ordered locus">Bcenmc03_4630</name>
</gene>
<dbReference type="Proteomes" id="UP000002169">
    <property type="component" value="Chromosome 2"/>
</dbReference>
<evidence type="ECO:0000313" key="2">
    <source>
        <dbReference type="EMBL" id="ACA93768.1"/>
    </source>
</evidence>
<dbReference type="RefSeq" id="WP_012339138.1">
    <property type="nucleotide sequence ID" value="NC_010515.1"/>
</dbReference>
<name>B1K2V8_BURO0</name>
<proteinExistence type="predicted"/>
<reference evidence="3" key="1">
    <citation type="submission" date="2008-02" db="EMBL/GenBank/DDBJ databases">
        <title>Complete sequence of chromosome 2 of Burkholderia cenocepacia MC0-3.</title>
        <authorList>
            <person name="Copeland A."/>
            <person name="Lucas S."/>
            <person name="Lapidus A."/>
            <person name="Barry K."/>
            <person name="Bruce D."/>
            <person name="Goodwin L."/>
            <person name="Glavina del Rio T."/>
            <person name="Dalin E."/>
            <person name="Tice H."/>
            <person name="Pitluck S."/>
            <person name="Chain P."/>
            <person name="Malfatti S."/>
            <person name="Shin M."/>
            <person name="Vergez L."/>
            <person name="Schmutz J."/>
            <person name="Larimer F."/>
            <person name="Land M."/>
            <person name="Hauser L."/>
            <person name="Kyrpides N."/>
            <person name="Mikhailova N."/>
            <person name="Tiedje J."/>
            <person name="Richardson P."/>
        </authorList>
    </citation>
    <scope>NUCLEOTIDE SEQUENCE [LARGE SCALE GENOMIC DNA]</scope>
    <source>
        <strain evidence="3">MC0-3</strain>
    </source>
</reference>
<dbReference type="HOGENOM" id="CLU_029112_0_0_4"/>
<protein>
    <recommendedName>
        <fullName evidence="4">Integrase catalytic domain-containing protein</fullName>
    </recommendedName>
</protein>
<dbReference type="GO" id="GO:0003676">
    <property type="term" value="F:nucleic acid binding"/>
    <property type="evidence" value="ECO:0007669"/>
    <property type="project" value="InterPro"/>
</dbReference>
<dbReference type="EMBL" id="CP000959">
    <property type="protein sequence ID" value="ACA93768.1"/>
    <property type="molecule type" value="Genomic_DNA"/>
</dbReference>
<feature type="region of interest" description="Disordered" evidence="1">
    <location>
        <begin position="638"/>
        <end position="678"/>
    </location>
</feature>
<evidence type="ECO:0000256" key="1">
    <source>
        <dbReference type="SAM" id="MobiDB-lite"/>
    </source>
</evidence>
<accession>B1K2V8</accession>
<evidence type="ECO:0000313" key="3">
    <source>
        <dbReference type="Proteomes" id="UP000002169"/>
    </source>
</evidence>